<name>A0A0V8QB14_9FIRM</name>
<accession>A0A0V8QB14</accession>
<dbReference type="InterPro" id="IPR012902">
    <property type="entry name" value="N_methyl_site"/>
</dbReference>
<keyword evidence="1" id="KW-0812">Transmembrane</keyword>
<dbReference type="NCBIfam" id="TIGR02532">
    <property type="entry name" value="IV_pilin_GFxxxE"/>
    <property type="match status" value="1"/>
</dbReference>
<keyword evidence="1" id="KW-0472">Membrane</keyword>
<dbReference type="EMBL" id="LNAM01000211">
    <property type="protein sequence ID" value="KSV57571.1"/>
    <property type="molecule type" value="Genomic_DNA"/>
</dbReference>
<dbReference type="STRING" id="290052.ASU35_15840"/>
<organism evidence="2 3">
    <name type="scientific">Acetivibrio ethanolgignens</name>
    <dbReference type="NCBI Taxonomy" id="290052"/>
    <lineage>
        <taxon>Bacteria</taxon>
        <taxon>Bacillati</taxon>
        <taxon>Bacillota</taxon>
        <taxon>Clostridia</taxon>
        <taxon>Eubacteriales</taxon>
        <taxon>Oscillospiraceae</taxon>
        <taxon>Acetivibrio</taxon>
    </lineage>
</organism>
<evidence type="ECO:0000313" key="2">
    <source>
        <dbReference type="EMBL" id="KSV57571.1"/>
    </source>
</evidence>
<dbReference type="Proteomes" id="UP000054874">
    <property type="component" value="Unassembled WGS sequence"/>
</dbReference>
<evidence type="ECO:0008006" key="4">
    <source>
        <dbReference type="Google" id="ProtNLM"/>
    </source>
</evidence>
<proteinExistence type="predicted"/>
<keyword evidence="1" id="KW-1133">Transmembrane helix</keyword>
<gene>
    <name evidence="2" type="ORF">ASU35_15840</name>
</gene>
<evidence type="ECO:0000256" key="1">
    <source>
        <dbReference type="SAM" id="Phobius"/>
    </source>
</evidence>
<keyword evidence="3" id="KW-1185">Reference proteome</keyword>
<evidence type="ECO:0000313" key="3">
    <source>
        <dbReference type="Proteomes" id="UP000054874"/>
    </source>
</evidence>
<feature type="transmembrane region" description="Helical" evidence="1">
    <location>
        <begin position="31"/>
        <end position="50"/>
    </location>
</feature>
<comment type="caution">
    <text evidence="2">The sequence shown here is derived from an EMBL/GenBank/DDBJ whole genome shotgun (WGS) entry which is preliminary data.</text>
</comment>
<protein>
    <recommendedName>
        <fullName evidence="4">Prepilin-type N-terminal cleavage/methylation domain-containing protein</fullName>
    </recommendedName>
</protein>
<dbReference type="AlphaFoldDB" id="A0A0V8QB14"/>
<sequence length="398" mass="44458">MFSVRWNKLIKEKGKAMKNQSKGASKGAGEGGFTLIEVILCMAVLAITFLPMMKYFTDSLEYTQKSRRAQTATLVAQGVLEEMKGGESLMAIKTAYEQNGNSAEELRDAATGTRTGFHFTKRVEREGISYYVETFAIPRTSYKNTELEVMDSQLDVIAIEDELTQKGAILQFMGLHSAACAKLSTRDNPVIPTTDESYFQKNMERRLHMDVSDNGDTVKIEVYFLYYFKTNMHGIIGLNGAETPTQVKQEVNTFVRRKAELSKQNIWIFFNADSSQAAGLTLQEQFIFNGTATSFLAKGLYLICQNRSALEEKSYNYSISTRGTNGGEQDIRTSKIAEHIYSNVKITGSSGVETVVEQRENYSRMSELTVQVFKKDPAVETGQEPLATLKGVYEGGIQ</sequence>
<reference evidence="2 3" key="1">
    <citation type="submission" date="2015-11" db="EMBL/GenBank/DDBJ databases">
        <title>Butyribacter intestini gen. nov., sp. nov., a butyric acid-producing bacterium of the family Lachnospiraceae isolated from the human faeces.</title>
        <authorList>
            <person name="Zou Y."/>
            <person name="Xue W."/>
            <person name="Luo G."/>
            <person name="Lv M."/>
        </authorList>
    </citation>
    <scope>NUCLEOTIDE SEQUENCE [LARGE SCALE GENOMIC DNA]</scope>
    <source>
        <strain evidence="2 3">ACET-33324</strain>
    </source>
</reference>